<dbReference type="PANTHER" id="PTHR43877">
    <property type="entry name" value="AMINOALKYLPHOSPHONATE N-ACETYLTRANSFERASE-RELATED-RELATED"/>
    <property type="match status" value="1"/>
</dbReference>
<protein>
    <recommendedName>
        <fullName evidence="3">N-acetyltransferase domain-containing protein</fullName>
    </recommendedName>
</protein>
<dbReference type="SUPFAM" id="SSF55729">
    <property type="entry name" value="Acyl-CoA N-acyltransferases (Nat)"/>
    <property type="match status" value="1"/>
</dbReference>
<dbReference type="Gene3D" id="3.40.630.30">
    <property type="match status" value="1"/>
</dbReference>
<dbReference type="CDD" id="cd04301">
    <property type="entry name" value="NAT_SF"/>
    <property type="match status" value="1"/>
</dbReference>
<dbReference type="EMBL" id="KB644412">
    <property type="protein sequence ID" value="EPS30999.1"/>
    <property type="molecule type" value="Genomic_DNA"/>
</dbReference>
<proteinExistence type="predicted"/>
<dbReference type="InterPro" id="IPR000182">
    <property type="entry name" value="GNAT_dom"/>
</dbReference>
<accession>S7ZL03</accession>
<dbReference type="AlphaFoldDB" id="S7ZL03"/>
<reference evidence="4 5" key="1">
    <citation type="journal article" date="2013" name="PLoS ONE">
        <title>Genomic and secretomic analyses reveal unique features of the lignocellulolytic enzyme system of Penicillium decumbens.</title>
        <authorList>
            <person name="Liu G."/>
            <person name="Zhang L."/>
            <person name="Wei X."/>
            <person name="Zou G."/>
            <person name="Qin Y."/>
            <person name="Ma L."/>
            <person name="Li J."/>
            <person name="Zheng H."/>
            <person name="Wang S."/>
            <person name="Wang C."/>
            <person name="Xun L."/>
            <person name="Zhao G.-P."/>
            <person name="Zhou Z."/>
            <person name="Qu Y."/>
        </authorList>
    </citation>
    <scope>NUCLEOTIDE SEQUENCE [LARGE SCALE GENOMIC DNA]</scope>
    <source>
        <strain evidence="5">114-2 / CGMCC 5302</strain>
    </source>
</reference>
<organism evidence="4 5">
    <name type="scientific">Penicillium oxalicum (strain 114-2 / CGMCC 5302)</name>
    <name type="common">Penicillium decumbens</name>
    <dbReference type="NCBI Taxonomy" id="933388"/>
    <lineage>
        <taxon>Eukaryota</taxon>
        <taxon>Fungi</taxon>
        <taxon>Dikarya</taxon>
        <taxon>Ascomycota</taxon>
        <taxon>Pezizomycotina</taxon>
        <taxon>Eurotiomycetes</taxon>
        <taxon>Eurotiomycetidae</taxon>
        <taxon>Eurotiales</taxon>
        <taxon>Aspergillaceae</taxon>
        <taxon>Penicillium</taxon>
    </lineage>
</organism>
<dbReference type="STRING" id="933388.S7ZL03"/>
<dbReference type="HOGENOM" id="CLU_098389_0_1_1"/>
<keyword evidence="2" id="KW-0012">Acyltransferase</keyword>
<sequence>MPETTISFRIATAHDIPILKQVIESAFRAEDPREDWVGIQALASSFTVDEKYISSVISHADSVFLIAHDKANTVLGTIGAAKRESGTARLFMLAVDPQIHRGGIGRQILSFAEDYCQREWDTRVMSLDALSTRPSLVSWYMRRGYQKTGKTELFPRELANGLELPEDLHFVDLEKRV</sequence>
<keyword evidence="5" id="KW-1185">Reference proteome</keyword>
<keyword evidence="1" id="KW-0808">Transferase</keyword>
<dbReference type="PROSITE" id="PS51186">
    <property type="entry name" value="GNAT"/>
    <property type="match status" value="1"/>
</dbReference>
<dbReference type="InterPro" id="IPR050832">
    <property type="entry name" value="Bact_Acetyltransf"/>
</dbReference>
<gene>
    <name evidence="4" type="ORF">PDE_05953</name>
</gene>
<evidence type="ECO:0000313" key="5">
    <source>
        <dbReference type="Proteomes" id="UP000019376"/>
    </source>
</evidence>
<evidence type="ECO:0000256" key="2">
    <source>
        <dbReference type="ARBA" id="ARBA00023315"/>
    </source>
</evidence>
<dbReference type="Pfam" id="PF13673">
    <property type="entry name" value="Acetyltransf_10"/>
    <property type="match status" value="1"/>
</dbReference>
<evidence type="ECO:0000313" key="4">
    <source>
        <dbReference type="EMBL" id="EPS30999.1"/>
    </source>
</evidence>
<dbReference type="eggNOG" id="ENOG502S8V6">
    <property type="taxonomic scope" value="Eukaryota"/>
</dbReference>
<dbReference type="OrthoDB" id="5689at2759"/>
<name>S7ZL03_PENO1</name>
<dbReference type="Proteomes" id="UP000019376">
    <property type="component" value="Unassembled WGS sequence"/>
</dbReference>
<dbReference type="PANTHER" id="PTHR43877:SF2">
    <property type="entry name" value="AMINOALKYLPHOSPHONATE N-ACETYLTRANSFERASE-RELATED"/>
    <property type="match status" value="1"/>
</dbReference>
<evidence type="ECO:0000256" key="1">
    <source>
        <dbReference type="ARBA" id="ARBA00022679"/>
    </source>
</evidence>
<dbReference type="InterPro" id="IPR016181">
    <property type="entry name" value="Acyl_CoA_acyltransferase"/>
</dbReference>
<evidence type="ECO:0000259" key="3">
    <source>
        <dbReference type="PROSITE" id="PS51186"/>
    </source>
</evidence>
<dbReference type="GO" id="GO:0016747">
    <property type="term" value="F:acyltransferase activity, transferring groups other than amino-acyl groups"/>
    <property type="evidence" value="ECO:0007669"/>
    <property type="project" value="InterPro"/>
</dbReference>
<dbReference type="PhylomeDB" id="S7ZL03"/>
<feature type="domain" description="N-acetyltransferase" evidence="3">
    <location>
        <begin position="6"/>
        <end position="165"/>
    </location>
</feature>